<accession>A0AA45HJ73</accession>
<dbReference type="Gene3D" id="1.10.287.950">
    <property type="entry name" value="Methyl-accepting chemotaxis protein"/>
    <property type="match status" value="1"/>
</dbReference>
<dbReference type="SUPFAM" id="SSF58104">
    <property type="entry name" value="Methyl-accepting chemotaxis protein (MCP) signaling domain"/>
    <property type="match status" value="1"/>
</dbReference>
<feature type="domain" description="Methyl-accepting transducer" evidence="5">
    <location>
        <begin position="349"/>
        <end position="585"/>
    </location>
</feature>
<dbReference type="SMART" id="SM00283">
    <property type="entry name" value="MA"/>
    <property type="match status" value="1"/>
</dbReference>
<evidence type="ECO:0000256" key="3">
    <source>
        <dbReference type="PROSITE-ProRule" id="PRU00284"/>
    </source>
</evidence>
<dbReference type="RefSeq" id="WP_109604239.1">
    <property type="nucleotide sequence ID" value="NZ_QGGI01000004.1"/>
</dbReference>
<dbReference type="GO" id="GO:0016020">
    <property type="term" value="C:membrane"/>
    <property type="evidence" value="ECO:0007669"/>
    <property type="project" value="InterPro"/>
</dbReference>
<comment type="similarity">
    <text evidence="2">Belongs to the methyl-accepting chemotaxis (MCP) protein family.</text>
</comment>
<gene>
    <name evidence="7" type="ORF">C7380_104128</name>
</gene>
<comment type="caution">
    <text evidence="7">The sequence shown here is derived from an EMBL/GenBank/DDBJ whole genome shotgun (WGS) entry which is preliminary data.</text>
</comment>
<organism evidence="7 8">
    <name type="scientific">Oceanotoga teriensis</name>
    <dbReference type="NCBI Taxonomy" id="515440"/>
    <lineage>
        <taxon>Bacteria</taxon>
        <taxon>Thermotogati</taxon>
        <taxon>Thermotogota</taxon>
        <taxon>Thermotogae</taxon>
        <taxon>Petrotogales</taxon>
        <taxon>Petrotogaceae</taxon>
        <taxon>Oceanotoga</taxon>
    </lineage>
</organism>
<keyword evidence="4" id="KW-0812">Transmembrane</keyword>
<evidence type="ECO:0000259" key="5">
    <source>
        <dbReference type="PROSITE" id="PS50111"/>
    </source>
</evidence>
<feature type="transmembrane region" description="Helical" evidence="4">
    <location>
        <begin position="7"/>
        <end position="27"/>
    </location>
</feature>
<dbReference type="AlphaFoldDB" id="A0AA45HJ73"/>
<dbReference type="InterPro" id="IPR004089">
    <property type="entry name" value="MCPsignal_dom"/>
</dbReference>
<keyword evidence="4" id="KW-0472">Membrane</keyword>
<keyword evidence="1 3" id="KW-0807">Transducer</keyword>
<evidence type="ECO:0000259" key="6">
    <source>
        <dbReference type="PROSITE" id="PS50885"/>
    </source>
</evidence>
<evidence type="ECO:0000256" key="4">
    <source>
        <dbReference type="SAM" id="Phobius"/>
    </source>
</evidence>
<feature type="transmembrane region" description="Helical" evidence="4">
    <location>
        <begin position="258"/>
        <end position="280"/>
    </location>
</feature>
<dbReference type="PANTHER" id="PTHR32089">
    <property type="entry name" value="METHYL-ACCEPTING CHEMOTAXIS PROTEIN MCPB"/>
    <property type="match status" value="1"/>
</dbReference>
<dbReference type="PROSITE" id="PS50885">
    <property type="entry name" value="HAMP"/>
    <property type="match status" value="1"/>
</dbReference>
<evidence type="ECO:0000256" key="2">
    <source>
        <dbReference type="ARBA" id="ARBA00029447"/>
    </source>
</evidence>
<dbReference type="Proteomes" id="UP000245921">
    <property type="component" value="Unassembled WGS sequence"/>
</dbReference>
<evidence type="ECO:0000313" key="7">
    <source>
        <dbReference type="EMBL" id="PWJ95709.1"/>
    </source>
</evidence>
<sequence length="635" mass="72869">MKKISHKIILMFSSTLIIIFIILYLIISSNSSNTIKNLTSDFSFEIMNASTNQINTLIYGLKDEIQSYLTNNWLIEDATIMGTWDMIEREFENRLMQKEDIYENIFIFDKKGDGWSLKEGETSYSNSPHLKIIEENQDFHISNIYLNDSKKKLFDMIFILKDINQEKIGIYGVTIKFERIENIVSKINLSGKGSAWLDNIKDISYKNIILNDNSKIQKIDSNEDIIMIKKIKDSPWILGLTINKNILYKDLDRLNNSLIMIFFISIIVFLIISIIMGKLISTPIIKLQNNIKELKNGNLNTEFKINTKDEISKIFNSLESTTKELKNSFLDINSNSKDINNISQNLYNMSENLKINSENLKRGSKNVNERVFSFSKDVDILNKNKNFLSQNSKKLSKSSSNLKQEHLYFLELSNKGQNNLQNISQNINGIHDEVQKSTQNINKLIENSLKIEEILYTIENITEQTNLLSLNASIEAARAGESGKGFAVVAGEIRKLADQSKQATQQISNILMKTRKFSEISKKGTQKTNISLNNSKKILEDSLEIFNSIFLKTKNLNEDIIDLNQMANEQYNQTKTIDDIIVSLNKELEIINNSISDIEKISDTNNKNSLDLNLKASELKNISNKLNKKINVFKF</sequence>
<reference evidence="7 8" key="1">
    <citation type="submission" date="2018-05" db="EMBL/GenBank/DDBJ databases">
        <title>Genomic Encyclopedia of Type Strains, Phase IV (KMG-IV): sequencing the most valuable type-strain genomes for metagenomic binning, comparative biology and taxonomic classification.</title>
        <authorList>
            <person name="Goeker M."/>
        </authorList>
    </citation>
    <scope>NUCLEOTIDE SEQUENCE [LARGE SCALE GENOMIC DNA]</scope>
    <source>
        <strain evidence="7 8">DSM 24906</strain>
    </source>
</reference>
<proteinExistence type="inferred from homology"/>
<dbReference type="Pfam" id="PF00015">
    <property type="entry name" value="MCPsignal"/>
    <property type="match status" value="1"/>
</dbReference>
<evidence type="ECO:0000256" key="1">
    <source>
        <dbReference type="ARBA" id="ARBA00023224"/>
    </source>
</evidence>
<dbReference type="InterPro" id="IPR003660">
    <property type="entry name" value="HAMP_dom"/>
</dbReference>
<keyword evidence="4" id="KW-1133">Transmembrane helix</keyword>
<dbReference type="Gene3D" id="6.10.340.10">
    <property type="match status" value="1"/>
</dbReference>
<feature type="domain" description="HAMP" evidence="6">
    <location>
        <begin position="278"/>
        <end position="330"/>
    </location>
</feature>
<dbReference type="PANTHER" id="PTHR32089:SF112">
    <property type="entry name" value="LYSOZYME-LIKE PROTEIN-RELATED"/>
    <property type="match status" value="1"/>
</dbReference>
<dbReference type="EMBL" id="QGGI01000004">
    <property type="protein sequence ID" value="PWJ95709.1"/>
    <property type="molecule type" value="Genomic_DNA"/>
</dbReference>
<dbReference type="PROSITE" id="PS50111">
    <property type="entry name" value="CHEMOTAXIS_TRANSDUC_2"/>
    <property type="match status" value="1"/>
</dbReference>
<keyword evidence="8" id="KW-1185">Reference proteome</keyword>
<dbReference type="GO" id="GO:0007165">
    <property type="term" value="P:signal transduction"/>
    <property type="evidence" value="ECO:0007669"/>
    <property type="project" value="UniProtKB-KW"/>
</dbReference>
<protein>
    <submittedName>
        <fullName evidence="7">Methyl-accepting chemotaxis protein</fullName>
    </submittedName>
</protein>
<name>A0AA45HJ73_9BACT</name>
<evidence type="ECO:0000313" key="8">
    <source>
        <dbReference type="Proteomes" id="UP000245921"/>
    </source>
</evidence>